<comment type="catalytic activity">
    <reaction evidence="13">
        <text>2 [molybdopterin-synthase sulfur-carrier protein]-C-terminal-Gly-aminoethanethioate + cyclic pyranopterin phosphate + H2O = molybdopterin + 2 [molybdopterin-synthase sulfur-carrier protein]-C-terminal Gly-Gly + 2 H(+)</text>
        <dbReference type="Rhea" id="RHEA:26333"/>
        <dbReference type="Rhea" id="RHEA-COMP:12202"/>
        <dbReference type="Rhea" id="RHEA-COMP:19907"/>
        <dbReference type="ChEBI" id="CHEBI:15377"/>
        <dbReference type="ChEBI" id="CHEBI:15378"/>
        <dbReference type="ChEBI" id="CHEBI:58698"/>
        <dbReference type="ChEBI" id="CHEBI:59648"/>
        <dbReference type="ChEBI" id="CHEBI:90778"/>
        <dbReference type="ChEBI" id="CHEBI:232372"/>
        <dbReference type="EC" id="2.8.1.12"/>
    </reaction>
</comment>
<dbReference type="FunFam" id="3.90.1170.40:FF:000003">
    <property type="entry name" value="Molybdopterin converting factor subunit 2"/>
    <property type="match status" value="1"/>
</dbReference>
<keyword evidence="6" id="KW-0501">Molybdenum cofactor biosynthesis</keyword>
<comment type="similarity">
    <text evidence="2">Belongs to the MoaE family.</text>
</comment>
<dbReference type="GO" id="GO:0030366">
    <property type="term" value="F:molybdopterin synthase activity"/>
    <property type="evidence" value="ECO:0007669"/>
    <property type="project" value="UniProtKB-EC"/>
</dbReference>
<sequence length="166" mass="18796">MPKGIETMSENNFKVTYEPLNVEETIEKVADRNAGAINTFIGTVREMTNEKKTLKLTYDAYVPMAEKKLAQIGREIAADIPEAKIAITHRIGELEISDLAVVIAVSTPHRADAFEGSRYAIERIKEIVPIWKKEHWQDGEMWIGDQLETTSYPEGKPLYKEATEDD</sequence>
<evidence type="ECO:0000256" key="12">
    <source>
        <dbReference type="ARBA" id="ARBA00032474"/>
    </source>
</evidence>
<proteinExistence type="inferred from homology"/>
<evidence type="ECO:0000256" key="5">
    <source>
        <dbReference type="ARBA" id="ARBA00022679"/>
    </source>
</evidence>
<dbReference type="Pfam" id="PF02391">
    <property type="entry name" value="MoaE"/>
    <property type="match status" value="1"/>
</dbReference>
<evidence type="ECO:0000256" key="13">
    <source>
        <dbReference type="ARBA" id="ARBA00049878"/>
    </source>
</evidence>
<comment type="subunit">
    <text evidence="8">Heterotetramer of 2 MoaD subunits and 2 MoaE subunits. Also stable as homodimer. The enzyme changes between these two forms during catalysis.</text>
</comment>
<dbReference type="SUPFAM" id="SSF54690">
    <property type="entry name" value="Molybdopterin synthase subunit MoaE"/>
    <property type="match status" value="1"/>
</dbReference>
<dbReference type="AlphaFoldDB" id="A0A1H9VF11"/>
<keyword evidence="15" id="KW-1185">Reference proteome</keyword>
<evidence type="ECO:0000256" key="3">
    <source>
        <dbReference type="ARBA" id="ARBA00011950"/>
    </source>
</evidence>
<evidence type="ECO:0000256" key="8">
    <source>
        <dbReference type="ARBA" id="ARBA00026066"/>
    </source>
</evidence>
<dbReference type="PANTHER" id="PTHR23404">
    <property type="entry name" value="MOLYBDOPTERIN SYNTHASE RELATED"/>
    <property type="match status" value="1"/>
</dbReference>
<evidence type="ECO:0000313" key="15">
    <source>
        <dbReference type="Proteomes" id="UP000199318"/>
    </source>
</evidence>
<comment type="caution">
    <text evidence="14">The sequence shown here is derived from an EMBL/GenBank/DDBJ whole genome shotgun (WGS) entry which is preliminary data.</text>
</comment>
<evidence type="ECO:0000256" key="2">
    <source>
        <dbReference type="ARBA" id="ARBA00005426"/>
    </source>
</evidence>
<dbReference type="GO" id="GO:0006777">
    <property type="term" value="P:Mo-molybdopterin cofactor biosynthetic process"/>
    <property type="evidence" value="ECO:0007669"/>
    <property type="project" value="UniProtKB-KW"/>
</dbReference>
<dbReference type="InterPro" id="IPR036563">
    <property type="entry name" value="MoaE_sf"/>
</dbReference>
<dbReference type="EC" id="2.8.1.12" evidence="3"/>
<evidence type="ECO:0000313" key="14">
    <source>
        <dbReference type="EMBL" id="SES20141.1"/>
    </source>
</evidence>
<evidence type="ECO:0000256" key="9">
    <source>
        <dbReference type="ARBA" id="ARBA00029745"/>
    </source>
</evidence>
<accession>A0A1H9VF11</accession>
<dbReference type="STRING" id="1464123.SAMN05444126_12024"/>
<comment type="function">
    <text evidence="7">Converts molybdopterin precursor Z into molybdopterin. This requires the incorporation of two sulfur atoms into precursor Z to generate a dithiolene group. The sulfur is provided by MoaD.</text>
</comment>
<evidence type="ECO:0000256" key="6">
    <source>
        <dbReference type="ARBA" id="ARBA00023150"/>
    </source>
</evidence>
<reference evidence="15" key="1">
    <citation type="submission" date="2016-10" db="EMBL/GenBank/DDBJ databases">
        <authorList>
            <person name="de Groot N.N."/>
        </authorList>
    </citation>
    <scope>NUCLEOTIDE SEQUENCE [LARGE SCALE GENOMIC DNA]</scope>
    <source>
        <strain evidence="15">10nlg</strain>
    </source>
</reference>
<comment type="pathway">
    <text evidence="1">Cofactor biosynthesis; molybdopterin biosynthesis.</text>
</comment>
<evidence type="ECO:0000256" key="11">
    <source>
        <dbReference type="ARBA" id="ARBA00030781"/>
    </source>
</evidence>
<dbReference type="EMBL" id="FOGV01000020">
    <property type="protein sequence ID" value="SES20141.1"/>
    <property type="molecule type" value="Genomic_DNA"/>
</dbReference>
<dbReference type="Proteomes" id="UP000199318">
    <property type="component" value="Unassembled WGS sequence"/>
</dbReference>
<evidence type="ECO:0000256" key="1">
    <source>
        <dbReference type="ARBA" id="ARBA00005046"/>
    </source>
</evidence>
<name>A0A1H9VF11_9BACI</name>
<evidence type="ECO:0000256" key="10">
    <source>
        <dbReference type="ARBA" id="ARBA00030407"/>
    </source>
</evidence>
<protein>
    <recommendedName>
        <fullName evidence="4">Molybdopterin synthase catalytic subunit</fullName>
        <ecNumber evidence="3">2.8.1.12</ecNumber>
    </recommendedName>
    <alternativeName>
        <fullName evidence="11">MPT synthase subunit 2</fullName>
    </alternativeName>
    <alternativeName>
        <fullName evidence="9">Molybdenum cofactor biosynthesis protein E</fullName>
    </alternativeName>
    <alternativeName>
        <fullName evidence="10">Molybdopterin-converting factor large subunit</fullName>
    </alternativeName>
    <alternativeName>
        <fullName evidence="12">Molybdopterin-converting factor subunit 2</fullName>
    </alternativeName>
</protein>
<evidence type="ECO:0000256" key="4">
    <source>
        <dbReference type="ARBA" id="ARBA00013858"/>
    </source>
</evidence>
<dbReference type="CDD" id="cd00756">
    <property type="entry name" value="MoaE"/>
    <property type="match status" value="1"/>
</dbReference>
<gene>
    <name evidence="14" type="ORF">SAMN05444126_12024</name>
</gene>
<organism evidence="14 15">
    <name type="scientific">Salisediminibacterium halotolerans</name>
    <dbReference type="NCBI Taxonomy" id="517425"/>
    <lineage>
        <taxon>Bacteria</taxon>
        <taxon>Bacillati</taxon>
        <taxon>Bacillota</taxon>
        <taxon>Bacilli</taxon>
        <taxon>Bacillales</taxon>
        <taxon>Bacillaceae</taxon>
        <taxon>Salisediminibacterium</taxon>
    </lineage>
</organism>
<evidence type="ECO:0000256" key="7">
    <source>
        <dbReference type="ARBA" id="ARBA00025448"/>
    </source>
</evidence>
<dbReference type="InterPro" id="IPR003448">
    <property type="entry name" value="Mopterin_biosynth_MoaE"/>
</dbReference>
<dbReference type="Gene3D" id="3.90.1170.40">
    <property type="entry name" value="Molybdopterin biosynthesis MoaE subunit"/>
    <property type="match status" value="1"/>
</dbReference>
<keyword evidence="5" id="KW-0808">Transferase</keyword>